<organism evidence="5 6">
    <name type="scientific">Deinococcus seoulensis</name>
    <dbReference type="NCBI Taxonomy" id="1837379"/>
    <lineage>
        <taxon>Bacteria</taxon>
        <taxon>Thermotogati</taxon>
        <taxon>Deinococcota</taxon>
        <taxon>Deinococci</taxon>
        <taxon>Deinococcales</taxon>
        <taxon>Deinococcaceae</taxon>
        <taxon>Deinococcus</taxon>
    </lineage>
</organism>
<name>A0ABQ2RSV5_9DEIO</name>
<dbReference type="InterPro" id="IPR044946">
    <property type="entry name" value="Restrct_endonuc_typeI_TRD_sf"/>
</dbReference>
<evidence type="ECO:0000256" key="1">
    <source>
        <dbReference type="ARBA" id="ARBA00010923"/>
    </source>
</evidence>
<reference evidence="6" key="1">
    <citation type="journal article" date="2019" name="Int. J. Syst. Evol. Microbiol.">
        <title>The Global Catalogue of Microorganisms (GCM) 10K type strain sequencing project: providing services to taxonomists for standard genome sequencing and annotation.</title>
        <authorList>
            <consortium name="The Broad Institute Genomics Platform"/>
            <consortium name="The Broad Institute Genome Sequencing Center for Infectious Disease"/>
            <person name="Wu L."/>
            <person name="Ma J."/>
        </authorList>
    </citation>
    <scope>NUCLEOTIDE SEQUENCE [LARGE SCALE GENOMIC DNA]</scope>
    <source>
        <strain evidence="6">JCM 31404</strain>
    </source>
</reference>
<dbReference type="SUPFAM" id="SSF116734">
    <property type="entry name" value="DNA methylase specificity domain"/>
    <property type="match status" value="1"/>
</dbReference>
<dbReference type="Pfam" id="PF01420">
    <property type="entry name" value="Methylase_S"/>
    <property type="match status" value="1"/>
</dbReference>
<dbReference type="EMBL" id="BMQM01000016">
    <property type="protein sequence ID" value="GGR61565.1"/>
    <property type="molecule type" value="Genomic_DNA"/>
</dbReference>
<dbReference type="InterPro" id="IPR052021">
    <property type="entry name" value="Type-I_RS_S_subunit"/>
</dbReference>
<comment type="caution">
    <text evidence="5">The sequence shown here is derived from an EMBL/GenBank/DDBJ whole genome shotgun (WGS) entry which is preliminary data.</text>
</comment>
<accession>A0ABQ2RSV5</accession>
<dbReference type="PANTHER" id="PTHR30408">
    <property type="entry name" value="TYPE-1 RESTRICTION ENZYME ECOKI SPECIFICITY PROTEIN"/>
    <property type="match status" value="1"/>
</dbReference>
<dbReference type="PANTHER" id="PTHR30408:SF12">
    <property type="entry name" value="TYPE I RESTRICTION ENZYME MJAVIII SPECIFICITY SUBUNIT"/>
    <property type="match status" value="1"/>
</dbReference>
<evidence type="ECO:0000313" key="5">
    <source>
        <dbReference type="EMBL" id="GGR61565.1"/>
    </source>
</evidence>
<evidence type="ECO:0000313" key="6">
    <source>
        <dbReference type="Proteomes" id="UP000634308"/>
    </source>
</evidence>
<protein>
    <recommendedName>
        <fullName evidence="4">Type I restriction modification DNA specificity domain-containing protein</fullName>
    </recommendedName>
</protein>
<dbReference type="RefSeq" id="WP_189065262.1">
    <property type="nucleotide sequence ID" value="NZ_BMQM01000016.1"/>
</dbReference>
<gene>
    <name evidence="5" type="ORF">GCM10008959_24310</name>
</gene>
<dbReference type="Proteomes" id="UP000634308">
    <property type="component" value="Unassembled WGS sequence"/>
</dbReference>
<proteinExistence type="inferred from homology"/>
<keyword evidence="2" id="KW-0680">Restriction system</keyword>
<keyword evidence="3" id="KW-0238">DNA-binding</keyword>
<dbReference type="Gene3D" id="3.90.220.20">
    <property type="entry name" value="DNA methylase specificity domains"/>
    <property type="match status" value="1"/>
</dbReference>
<comment type="similarity">
    <text evidence="1">Belongs to the type-I restriction system S methylase family.</text>
</comment>
<evidence type="ECO:0000256" key="3">
    <source>
        <dbReference type="ARBA" id="ARBA00023125"/>
    </source>
</evidence>
<evidence type="ECO:0000256" key="2">
    <source>
        <dbReference type="ARBA" id="ARBA00022747"/>
    </source>
</evidence>
<dbReference type="InterPro" id="IPR000055">
    <property type="entry name" value="Restrct_endonuc_typeI_TRD"/>
</dbReference>
<keyword evidence="6" id="KW-1185">Reference proteome</keyword>
<evidence type="ECO:0000259" key="4">
    <source>
        <dbReference type="Pfam" id="PF01420"/>
    </source>
</evidence>
<sequence length="196" mass="21958">MNEQTYQLSQLGKLSQGLSFSRYIKEGGQNVRILQVANLDGLDVRPRPEDRQEPLDPERAHAALVHPGQVLIALRTTSLKAAVVPHDLTNAIASNSLTVLEVNPNRADPYFLAGLLRSDVMQRRVAPLFTGVTVQGIPLSRFKDLTVQLPPLDKQRAFVEGFRAIDAYRQEAENVIRLRDEELNAMLRPYALEEHA</sequence>
<feature type="domain" description="Type I restriction modification DNA specificity" evidence="4">
    <location>
        <begin position="5"/>
        <end position="170"/>
    </location>
</feature>